<gene>
    <name evidence="1" type="ORF">JF539_21790</name>
</gene>
<evidence type="ECO:0008006" key="3">
    <source>
        <dbReference type="Google" id="ProtNLM"/>
    </source>
</evidence>
<dbReference type="Proteomes" id="UP000664096">
    <property type="component" value="Unassembled WGS sequence"/>
</dbReference>
<reference evidence="1" key="1">
    <citation type="submission" date="2020-12" db="EMBL/GenBank/DDBJ databases">
        <title>Oil enriched cultivation method for isolating marine PHA-producing bacteria.</title>
        <authorList>
            <person name="Zheng W."/>
            <person name="Yu S."/>
            <person name="Huang Y."/>
        </authorList>
    </citation>
    <scope>NUCLEOTIDE SEQUENCE</scope>
    <source>
        <strain evidence="1">SY-2-12</strain>
    </source>
</reference>
<protein>
    <recommendedName>
        <fullName evidence="3">DUF35 domain-containing protein</fullName>
    </recommendedName>
</protein>
<dbReference type="InterPro" id="IPR012340">
    <property type="entry name" value="NA-bd_OB-fold"/>
</dbReference>
<proteinExistence type="predicted"/>
<dbReference type="SUPFAM" id="SSF50249">
    <property type="entry name" value="Nucleic acid-binding proteins"/>
    <property type="match status" value="1"/>
</dbReference>
<organism evidence="1 2">
    <name type="scientific">Roseibium aggregatum</name>
    <dbReference type="NCBI Taxonomy" id="187304"/>
    <lineage>
        <taxon>Bacteria</taxon>
        <taxon>Pseudomonadati</taxon>
        <taxon>Pseudomonadota</taxon>
        <taxon>Alphaproteobacteria</taxon>
        <taxon>Hyphomicrobiales</taxon>
        <taxon>Stappiaceae</taxon>
        <taxon>Roseibium</taxon>
    </lineage>
</organism>
<evidence type="ECO:0000313" key="1">
    <source>
        <dbReference type="EMBL" id="MBN9673003.1"/>
    </source>
</evidence>
<dbReference type="RefSeq" id="WP_207142838.1">
    <property type="nucleotide sequence ID" value="NZ_JAEKJZ010000005.1"/>
</dbReference>
<name>A0A939J3Y8_9HYPH</name>
<sequence>MNPIAVEICDTCGRAQLTGGYACRSCGGTALCSKPVAGDCVVTAVTKVDRSPIESPVGTVPFYLAMVTLDATPEVRVMAVCAEAVEIGQPMTVTSSDGLAPYRLEALSCKRDT</sequence>
<dbReference type="AlphaFoldDB" id="A0A939J3Y8"/>
<comment type="caution">
    <text evidence="1">The sequence shown here is derived from an EMBL/GenBank/DDBJ whole genome shotgun (WGS) entry which is preliminary data.</text>
</comment>
<dbReference type="EMBL" id="JAEKJZ010000005">
    <property type="protein sequence ID" value="MBN9673003.1"/>
    <property type="molecule type" value="Genomic_DNA"/>
</dbReference>
<accession>A0A939J3Y8</accession>
<evidence type="ECO:0000313" key="2">
    <source>
        <dbReference type="Proteomes" id="UP000664096"/>
    </source>
</evidence>